<organism evidence="2 3">
    <name type="scientific">Trichonephila inaurata madagascariensis</name>
    <dbReference type="NCBI Taxonomy" id="2747483"/>
    <lineage>
        <taxon>Eukaryota</taxon>
        <taxon>Metazoa</taxon>
        <taxon>Ecdysozoa</taxon>
        <taxon>Arthropoda</taxon>
        <taxon>Chelicerata</taxon>
        <taxon>Arachnida</taxon>
        <taxon>Araneae</taxon>
        <taxon>Araneomorphae</taxon>
        <taxon>Entelegynae</taxon>
        <taxon>Araneoidea</taxon>
        <taxon>Nephilidae</taxon>
        <taxon>Trichonephila</taxon>
        <taxon>Trichonephila inaurata</taxon>
    </lineage>
</organism>
<proteinExistence type="predicted"/>
<dbReference type="AlphaFoldDB" id="A0A8X6MAV0"/>
<protein>
    <submittedName>
        <fullName evidence="2">Uncharacterized protein</fullName>
    </submittedName>
</protein>
<name>A0A8X6MAV0_9ARAC</name>
<sequence>MTLPTSTNSEQVAESLLPSVNLPGDLPPYTAYLLFCILSTTAQKSTQNLRGAVPGVHQQPNLFSMLFEKLTYLKVTVLIIAHPPASPSTEPEPNEPENSLILIGEHPMPLRQPPIPD</sequence>
<accession>A0A8X6MAV0</accession>
<dbReference type="EMBL" id="BMAV01025281">
    <property type="protein sequence ID" value="GFS40259.1"/>
    <property type="molecule type" value="Genomic_DNA"/>
</dbReference>
<evidence type="ECO:0000256" key="1">
    <source>
        <dbReference type="SAM" id="MobiDB-lite"/>
    </source>
</evidence>
<dbReference type="Proteomes" id="UP000886998">
    <property type="component" value="Unassembled WGS sequence"/>
</dbReference>
<feature type="compositionally biased region" description="Low complexity" evidence="1">
    <location>
        <begin position="87"/>
        <end position="99"/>
    </location>
</feature>
<evidence type="ECO:0000313" key="3">
    <source>
        <dbReference type="Proteomes" id="UP000886998"/>
    </source>
</evidence>
<keyword evidence="3" id="KW-1185">Reference proteome</keyword>
<reference evidence="2" key="1">
    <citation type="submission" date="2020-08" db="EMBL/GenBank/DDBJ databases">
        <title>Multicomponent nature underlies the extraordinary mechanical properties of spider dragline silk.</title>
        <authorList>
            <person name="Kono N."/>
            <person name="Nakamura H."/>
            <person name="Mori M."/>
            <person name="Yoshida Y."/>
            <person name="Ohtoshi R."/>
            <person name="Malay A.D."/>
            <person name="Moran D.A.P."/>
            <person name="Tomita M."/>
            <person name="Numata K."/>
            <person name="Arakawa K."/>
        </authorList>
    </citation>
    <scope>NUCLEOTIDE SEQUENCE</scope>
</reference>
<dbReference type="OrthoDB" id="10318321at2759"/>
<comment type="caution">
    <text evidence="2">The sequence shown here is derived from an EMBL/GenBank/DDBJ whole genome shotgun (WGS) entry which is preliminary data.</text>
</comment>
<gene>
    <name evidence="2" type="ORF">TNIN_328111</name>
</gene>
<feature type="region of interest" description="Disordered" evidence="1">
    <location>
        <begin position="84"/>
        <end position="117"/>
    </location>
</feature>
<evidence type="ECO:0000313" key="2">
    <source>
        <dbReference type="EMBL" id="GFS40259.1"/>
    </source>
</evidence>